<evidence type="ECO:0000313" key="3">
    <source>
        <dbReference type="Proteomes" id="UP001189429"/>
    </source>
</evidence>
<proteinExistence type="predicted"/>
<dbReference type="Proteomes" id="UP001189429">
    <property type="component" value="Unassembled WGS sequence"/>
</dbReference>
<accession>A0ABN9V5D4</accession>
<name>A0ABN9V5D4_9DINO</name>
<gene>
    <name evidence="2" type="ORF">PCOR1329_LOCUS54804</name>
</gene>
<sequence>MSLPLRIPGDGLLDEDFVSLGFCWLQHQLDQLWSYAAQWLASLGECAESCFEARKGYVLMQVVEQMTERQLPKLSDLEIIVSTMLGNRDFNQRLDSLLAEVNDRIAVFRSTVLDNVRREFSDALAQLKGRISQLPQLAEFQSQVERLIAALPAHQKDVETRVGSIFRDGAAAQQAFLEEAVLRVQRCVVDPSLATVEKWAALPLSTLWGDCRMLIDKHAASANNFVSSTREGVVMEVHVLLENVSTDIIALRGSATFVQKCKAEFSQSAMLRDAVQDPSTKVSIHEVAIQKLTALIGEVAAHSPSTVVDAASSEFNLFLDSVALASQVRQVLGQIHPGAPVLPPRAKHVEQKRYNTSLTPARSRPGGPMPQQGQSTIGAARLHARLHARRRN</sequence>
<evidence type="ECO:0000256" key="1">
    <source>
        <dbReference type="SAM" id="MobiDB-lite"/>
    </source>
</evidence>
<reference evidence="2" key="1">
    <citation type="submission" date="2023-10" db="EMBL/GenBank/DDBJ databases">
        <authorList>
            <person name="Chen Y."/>
            <person name="Shah S."/>
            <person name="Dougan E. K."/>
            <person name="Thang M."/>
            <person name="Chan C."/>
        </authorList>
    </citation>
    <scope>NUCLEOTIDE SEQUENCE [LARGE SCALE GENOMIC DNA]</scope>
</reference>
<evidence type="ECO:0000313" key="2">
    <source>
        <dbReference type="EMBL" id="CAK0868006.1"/>
    </source>
</evidence>
<organism evidence="2 3">
    <name type="scientific">Prorocentrum cordatum</name>
    <dbReference type="NCBI Taxonomy" id="2364126"/>
    <lineage>
        <taxon>Eukaryota</taxon>
        <taxon>Sar</taxon>
        <taxon>Alveolata</taxon>
        <taxon>Dinophyceae</taxon>
        <taxon>Prorocentrales</taxon>
        <taxon>Prorocentraceae</taxon>
        <taxon>Prorocentrum</taxon>
    </lineage>
</organism>
<comment type="caution">
    <text evidence="2">The sequence shown here is derived from an EMBL/GenBank/DDBJ whole genome shotgun (WGS) entry which is preliminary data.</text>
</comment>
<feature type="region of interest" description="Disordered" evidence="1">
    <location>
        <begin position="357"/>
        <end position="379"/>
    </location>
</feature>
<protein>
    <submittedName>
        <fullName evidence="2">Uncharacterized protein</fullName>
    </submittedName>
</protein>
<dbReference type="EMBL" id="CAUYUJ010016704">
    <property type="protein sequence ID" value="CAK0868006.1"/>
    <property type="molecule type" value="Genomic_DNA"/>
</dbReference>
<keyword evidence="3" id="KW-1185">Reference proteome</keyword>